<dbReference type="OrthoDB" id="178488at2"/>
<feature type="chain" id="PRO_5021362671" description="Porin" evidence="1">
    <location>
        <begin position="44"/>
        <end position="386"/>
    </location>
</feature>
<sequence>MQLNIIQFQKRTITHSFKYGLTRNLASTAIVASLLSTSFIAQAESSNFEDAWQYADLYENEQGDYLKLSGRLQLDSTWNDADQGEFTDTSWRRFRFGFKGKVGELSGALEADINLNESLSDGYNRLTDANLSWAMDDKTKLTFLKHSAGFTMDGKTSSKKLLTPQRNNLTNNLWFTAEYFTGVSVKGKLNDGWSYNTGVFSSDDSDEIGLSDASYFALFSASKTLKKSTLWDKGQVSLDYVYNDTHEDGNTRDFSQVVSFSSKFQHKKWHLDSDFSYGKGDLGQSDVAGFVVMPYYQQSKSIQWVGRYTYINSKDENGLRLARYESSVTSGRGDNYQEIYAGVNWLANGHKFKIQAGVQYSTMDDKANDGGEYAGWGVNLALRTYW</sequence>
<dbReference type="InterPro" id="IPR010870">
    <property type="entry name" value="Porin_O/P"/>
</dbReference>
<name>A0A502L3G5_9GAMM</name>
<gene>
    <name evidence="2" type="ORF">EPA86_06360</name>
</gene>
<dbReference type="AlphaFoldDB" id="A0A502L3G5"/>
<evidence type="ECO:0000313" key="2">
    <source>
        <dbReference type="EMBL" id="TPH16593.1"/>
    </source>
</evidence>
<dbReference type="Proteomes" id="UP000315303">
    <property type="component" value="Unassembled WGS sequence"/>
</dbReference>
<dbReference type="InterPro" id="IPR023614">
    <property type="entry name" value="Porin_dom_sf"/>
</dbReference>
<reference evidence="2 3" key="1">
    <citation type="submission" date="2019-01" db="EMBL/GenBank/DDBJ databases">
        <title>Litorilituus lipolytica sp. nov., isolated from intertidal sand of the Yellow Sea in China.</title>
        <authorList>
            <person name="Liu A."/>
        </authorList>
    </citation>
    <scope>NUCLEOTIDE SEQUENCE [LARGE SCALE GENOMIC DNA]</scope>
    <source>
        <strain evidence="2 3">RZ04</strain>
    </source>
</reference>
<organism evidence="2 3">
    <name type="scientific">Litorilituus lipolyticus</name>
    <dbReference type="NCBI Taxonomy" id="2491017"/>
    <lineage>
        <taxon>Bacteria</taxon>
        <taxon>Pseudomonadati</taxon>
        <taxon>Pseudomonadota</taxon>
        <taxon>Gammaproteobacteria</taxon>
        <taxon>Alteromonadales</taxon>
        <taxon>Colwelliaceae</taxon>
        <taxon>Litorilituus</taxon>
    </lineage>
</organism>
<dbReference type="Gene3D" id="2.40.160.10">
    <property type="entry name" value="Porin"/>
    <property type="match status" value="1"/>
</dbReference>
<evidence type="ECO:0000313" key="3">
    <source>
        <dbReference type="Proteomes" id="UP000315303"/>
    </source>
</evidence>
<accession>A0A502L3G5</accession>
<keyword evidence="1" id="KW-0732">Signal</keyword>
<dbReference type="RefSeq" id="WP_140602591.1">
    <property type="nucleotide sequence ID" value="NZ_SAWY01000011.1"/>
</dbReference>
<evidence type="ECO:0000256" key="1">
    <source>
        <dbReference type="SAM" id="SignalP"/>
    </source>
</evidence>
<dbReference type="Pfam" id="PF07396">
    <property type="entry name" value="Porin_O_P"/>
    <property type="match status" value="1"/>
</dbReference>
<feature type="signal peptide" evidence="1">
    <location>
        <begin position="1"/>
        <end position="43"/>
    </location>
</feature>
<comment type="caution">
    <text evidence="2">The sequence shown here is derived from an EMBL/GenBank/DDBJ whole genome shotgun (WGS) entry which is preliminary data.</text>
</comment>
<protein>
    <recommendedName>
        <fullName evidence="4">Porin</fullName>
    </recommendedName>
</protein>
<keyword evidence="3" id="KW-1185">Reference proteome</keyword>
<dbReference type="EMBL" id="SAWY01000011">
    <property type="protein sequence ID" value="TPH16593.1"/>
    <property type="molecule type" value="Genomic_DNA"/>
</dbReference>
<evidence type="ECO:0008006" key="4">
    <source>
        <dbReference type="Google" id="ProtNLM"/>
    </source>
</evidence>
<dbReference type="SUPFAM" id="SSF56935">
    <property type="entry name" value="Porins"/>
    <property type="match status" value="1"/>
</dbReference>
<proteinExistence type="predicted"/>